<evidence type="ECO:0000313" key="2">
    <source>
        <dbReference type="Proteomes" id="UP000314294"/>
    </source>
</evidence>
<dbReference type="AlphaFoldDB" id="A0A4Z2IUJ7"/>
<organism evidence="1 2">
    <name type="scientific">Liparis tanakae</name>
    <name type="common">Tanaka's snailfish</name>
    <dbReference type="NCBI Taxonomy" id="230148"/>
    <lineage>
        <taxon>Eukaryota</taxon>
        <taxon>Metazoa</taxon>
        <taxon>Chordata</taxon>
        <taxon>Craniata</taxon>
        <taxon>Vertebrata</taxon>
        <taxon>Euteleostomi</taxon>
        <taxon>Actinopterygii</taxon>
        <taxon>Neopterygii</taxon>
        <taxon>Teleostei</taxon>
        <taxon>Neoteleostei</taxon>
        <taxon>Acanthomorphata</taxon>
        <taxon>Eupercaria</taxon>
        <taxon>Perciformes</taxon>
        <taxon>Cottioidei</taxon>
        <taxon>Cottales</taxon>
        <taxon>Liparidae</taxon>
        <taxon>Liparis</taxon>
    </lineage>
</organism>
<keyword evidence="2" id="KW-1185">Reference proteome</keyword>
<accession>A0A4Z2IUJ7</accession>
<reference evidence="1 2" key="1">
    <citation type="submission" date="2019-03" db="EMBL/GenBank/DDBJ databases">
        <title>First draft genome of Liparis tanakae, snailfish: a comprehensive survey of snailfish specific genes.</title>
        <authorList>
            <person name="Kim W."/>
            <person name="Song I."/>
            <person name="Jeong J.-H."/>
            <person name="Kim D."/>
            <person name="Kim S."/>
            <person name="Ryu S."/>
            <person name="Song J.Y."/>
            <person name="Lee S.K."/>
        </authorList>
    </citation>
    <scope>NUCLEOTIDE SEQUENCE [LARGE SCALE GENOMIC DNA]</scope>
    <source>
        <tissue evidence="1">Muscle</tissue>
    </source>
</reference>
<name>A0A4Z2IUJ7_9TELE</name>
<dbReference type="EMBL" id="SRLO01000048">
    <property type="protein sequence ID" value="TNN81248.1"/>
    <property type="molecule type" value="Genomic_DNA"/>
</dbReference>
<sequence>MNSEKELRTCRKCKTERCQSETRSGISDKGETAVRDQFRERKTRVPTADGSFIVVAGGVESKKKRDARPQKRLETRLDCDTCPGVEGDFTHLAFGVSSCYRSCHGPPPCPPALHCSVPHVDKGIKENR</sequence>
<gene>
    <name evidence="1" type="ORF">EYF80_008582</name>
</gene>
<evidence type="ECO:0000313" key="1">
    <source>
        <dbReference type="EMBL" id="TNN81248.1"/>
    </source>
</evidence>
<dbReference type="Proteomes" id="UP000314294">
    <property type="component" value="Unassembled WGS sequence"/>
</dbReference>
<comment type="caution">
    <text evidence="1">The sequence shown here is derived from an EMBL/GenBank/DDBJ whole genome shotgun (WGS) entry which is preliminary data.</text>
</comment>
<proteinExistence type="predicted"/>
<protein>
    <submittedName>
        <fullName evidence="1">Uncharacterized protein</fullName>
    </submittedName>
</protein>